<dbReference type="Proteomes" id="UP000501346">
    <property type="component" value="Chromosome SeIX"/>
</dbReference>
<evidence type="ECO:0000259" key="7">
    <source>
        <dbReference type="PROSITE" id="PS50405"/>
    </source>
</evidence>
<dbReference type="EC" id="2.5.1.18" evidence="2"/>
<dbReference type="CDD" id="cd03046">
    <property type="entry name" value="GST_N_GTT1_like"/>
    <property type="match status" value="1"/>
</dbReference>
<dbReference type="PROSITE" id="PS50404">
    <property type="entry name" value="GST_NTER"/>
    <property type="match status" value="1"/>
</dbReference>
<evidence type="ECO:0000313" key="8">
    <source>
        <dbReference type="EMBL" id="QID85924.1"/>
    </source>
</evidence>
<evidence type="ECO:0000256" key="3">
    <source>
        <dbReference type="ARBA" id="ARBA00022679"/>
    </source>
</evidence>
<dbReference type="Pfam" id="PF02798">
    <property type="entry name" value="GST_N"/>
    <property type="match status" value="1"/>
</dbReference>
<proteinExistence type="inferred from homology"/>
<dbReference type="AlphaFoldDB" id="A0A6C1EBE7"/>
<dbReference type="InterPro" id="IPR040079">
    <property type="entry name" value="Glutathione_S-Trfase"/>
</dbReference>
<feature type="domain" description="GST N-terminal" evidence="6">
    <location>
        <begin position="4"/>
        <end position="91"/>
    </location>
</feature>
<dbReference type="SUPFAM" id="SSF47616">
    <property type="entry name" value="GST C-terminal domain-like"/>
    <property type="match status" value="1"/>
</dbReference>
<accession>A0A6C1EBE7</accession>
<dbReference type="PANTHER" id="PTHR44051:SF9">
    <property type="entry name" value="GLUTATHIONE S-TRANSFERASE 1"/>
    <property type="match status" value="1"/>
</dbReference>
<evidence type="ECO:0000256" key="4">
    <source>
        <dbReference type="ARBA" id="ARBA00047960"/>
    </source>
</evidence>
<dbReference type="GO" id="GO:0005737">
    <property type="term" value="C:cytoplasm"/>
    <property type="evidence" value="ECO:0007669"/>
    <property type="project" value="UniProtKB-ARBA"/>
</dbReference>
<name>A0A6C1EBE7_SACPS</name>
<dbReference type="SUPFAM" id="SSF52833">
    <property type="entry name" value="Thioredoxin-like"/>
    <property type="match status" value="1"/>
</dbReference>
<dbReference type="InterPro" id="IPR004045">
    <property type="entry name" value="Glutathione_S-Trfase_N"/>
</dbReference>
<gene>
    <name evidence="8" type="primary">GTT1_2</name>
    <name evidence="8" type="ORF">GRS66_008520</name>
</gene>
<dbReference type="InterPro" id="IPR036282">
    <property type="entry name" value="Glutathione-S-Trfase_C_sf"/>
</dbReference>
<dbReference type="InterPro" id="IPR010987">
    <property type="entry name" value="Glutathione-S-Trfase_C-like"/>
</dbReference>
<comment type="catalytic activity">
    <reaction evidence="4">
        <text>RX + glutathione = an S-substituted glutathione + a halide anion + H(+)</text>
        <dbReference type="Rhea" id="RHEA:16437"/>
        <dbReference type="ChEBI" id="CHEBI:15378"/>
        <dbReference type="ChEBI" id="CHEBI:16042"/>
        <dbReference type="ChEBI" id="CHEBI:17792"/>
        <dbReference type="ChEBI" id="CHEBI:57925"/>
        <dbReference type="ChEBI" id="CHEBI:90779"/>
        <dbReference type="EC" id="2.5.1.18"/>
    </reaction>
</comment>
<sequence length="235" mass="26752">MMSLPIIRVHWLDQSRAFRLLWLLDHLKLEYEIVPYKRDANFRAPPELKKIHPLGRSPLLEVEDRETGKKKVLAESGFIFQYVLQHFDHSHVLMSGDSDIADQVNYYLFYGEGSLQPPLMIEFVLSKVKDSGMPFPISYLAGKVADKISQAYSGGELKNQLDFLEGEIKKNNGYLADGKLSGADILISFPLQMAFERKFAKAEDYPVIAKWLETITSEDSYAVSKEKARALGSKF</sequence>
<dbReference type="InterPro" id="IPR004046">
    <property type="entry name" value="GST_C"/>
</dbReference>
<comment type="similarity">
    <text evidence="1 5">Belongs to the GST superfamily.</text>
</comment>
<dbReference type="InterPro" id="IPR036249">
    <property type="entry name" value="Thioredoxin-like_sf"/>
</dbReference>
<dbReference type="Gene3D" id="1.20.1050.10">
    <property type="match status" value="1"/>
</dbReference>
<dbReference type="SFLD" id="SFLDS00019">
    <property type="entry name" value="Glutathione_Transferase_(cytos"/>
    <property type="match status" value="1"/>
</dbReference>
<dbReference type="OrthoDB" id="2098326at2759"/>
<evidence type="ECO:0000256" key="2">
    <source>
        <dbReference type="ARBA" id="ARBA00012452"/>
    </source>
</evidence>
<dbReference type="PANTHER" id="PTHR44051">
    <property type="entry name" value="GLUTATHIONE S-TRANSFERASE-RELATED"/>
    <property type="match status" value="1"/>
</dbReference>
<keyword evidence="8" id="KW-0560">Oxidoreductase</keyword>
<organism evidence="8 9">
    <name type="scientific">Saccharomyces pastorianus</name>
    <name type="common">Lager yeast</name>
    <name type="synonym">Saccharomyces cerevisiae x Saccharomyces eubayanus</name>
    <dbReference type="NCBI Taxonomy" id="27292"/>
    <lineage>
        <taxon>Eukaryota</taxon>
        <taxon>Fungi</taxon>
        <taxon>Dikarya</taxon>
        <taxon>Ascomycota</taxon>
        <taxon>Saccharomycotina</taxon>
        <taxon>Saccharomycetes</taxon>
        <taxon>Saccharomycetales</taxon>
        <taxon>Saccharomycetaceae</taxon>
        <taxon>Saccharomyces</taxon>
    </lineage>
</organism>
<dbReference type="Gene3D" id="3.40.30.10">
    <property type="entry name" value="Glutaredoxin"/>
    <property type="match status" value="1"/>
</dbReference>
<dbReference type="SFLD" id="SFLDG00358">
    <property type="entry name" value="Main_(cytGST)"/>
    <property type="match status" value="1"/>
</dbReference>
<keyword evidence="3 8" id="KW-0808">Transferase</keyword>
<feature type="domain" description="GST C-terminal" evidence="7">
    <location>
        <begin position="97"/>
        <end position="235"/>
    </location>
</feature>
<dbReference type="GO" id="GO:0004602">
    <property type="term" value="F:glutathione peroxidase activity"/>
    <property type="evidence" value="ECO:0007669"/>
    <property type="project" value="UniProtKB-ARBA"/>
</dbReference>
<dbReference type="EMBL" id="CP049006">
    <property type="protein sequence ID" value="QID85924.1"/>
    <property type="molecule type" value="Genomic_DNA"/>
</dbReference>
<dbReference type="FunFam" id="3.40.30.10:FF:000156">
    <property type="entry name" value="Glutathione S-transferase 1"/>
    <property type="match status" value="1"/>
</dbReference>
<evidence type="ECO:0000256" key="1">
    <source>
        <dbReference type="ARBA" id="ARBA00007409"/>
    </source>
</evidence>
<protein>
    <recommendedName>
        <fullName evidence="2">glutathione transferase</fullName>
        <ecNumber evidence="2">2.5.1.18</ecNumber>
    </recommendedName>
</protein>
<dbReference type="Pfam" id="PF00043">
    <property type="entry name" value="GST_C"/>
    <property type="match status" value="1"/>
</dbReference>
<dbReference type="CDD" id="cd03189">
    <property type="entry name" value="GST_C_GTT1_like"/>
    <property type="match status" value="1"/>
</dbReference>
<evidence type="ECO:0000256" key="5">
    <source>
        <dbReference type="RuleBase" id="RU003494"/>
    </source>
</evidence>
<keyword evidence="9" id="KW-1185">Reference proteome</keyword>
<evidence type="ECO:0000259" key="6">
    <source>
        <dbReference type="PROSITE" id="PS50404"/>
    </source>
</evidence>
<dbReference type="PROSITE" id="PS50405">
    <property type="entry name" value="GST_CTER"/>
    <property type="match status" value="1"/>
</dbReference>
<dbReference type="GO" id="GO:0004364">
    <property type="term" value="F:glutathione transferase activity"/>
    <property type="evidence" value="ECO:0007669"/>
    <property type="project" value="UniProtKB-EC"/>
</dbReference>
<keyword evidence="8" id="KW-0575">Peroxidase</keyword>
<evidence type="ECO:0000313" key="9">
    <source>
        <dbReference type="Proteomes" id="UP000501346"/>
    </source>
</evidence>
<reference evidence="8 9" key="1">
    <citation type="journal article" date="2019" name="BMC Genomics">
        <title>Chromosome level assembly and comparative genome analysis confirm lager-brewing yeasts originated from a single hybridization.</title>
        <authorList>
            <person name="Salazar A.N."/>
            <person name="Gorter de Vries A.R."/>
            <person name="van den Broek M."/>
            <person name="Brouwers N."/>
            <person name="de la Torre Cortes P."/>
            <person name="Kuijpers N.G.A."/>
            <person name="Daran J.G."/>
            <person name="Abeel T."/>
        </authorList>
    </citation>
    <scope>NUCLEOTIDE SEQUENCE [LARGE SCALE GENOMIC DNA]</scope>
    <source>
        <strain evidence="8 9">CBS 1483</strain>
    </source>
</reference>